<organism evidence="2 3">
    <name type="scientific">Actinoplanes lobatus</name>
    <dbReference type="NCBI Taxonomy" id="113568"/>
    <lineage>
        <taxon>Bacteria</taxon>
        <taxon>Bacillati</taxon>
        <taxon>Actinomycetota</taxon>
        <taxon>Actinomycetes</taxon>
        <taxon>Micromonosporales</taxon>
        <taxon>Micromonosporaceae</taxon>
        <taxon>Actinoplanes</taxon>
    </lineage>
</organism>
<dbReference type="Gene3D" id="2.40.37.10">
    <property type="entry name" value="Lyase, Ornithine Decarboxylase, Chain A, domain 1"/>
    <property type="match status" value="1"/>
</dbReference>
<dbReference type="Gene3D" id="3.20.20.10">
    <property type="entry name" value="Alanine racemase"/>
    <property type="match status" value="1"/>
</dbReference>
<dbReference type="EMBL" id="JACHNC010000001">
    <property type="protein sequence ID" value="MBB4752312.1"/>
    <property type="molecule type" value="Genomic_DNA"/>
</dbReference>
<accession>A0A7W7MJ64</accession>
<dbReference type="InterPro" id="IPR009006">
    <property type="entry name" value="Ala_racemase/Decarboxylase_C"/>
</dbReference>
<dbReference type="Proteomes" id="UP000631312">
    <property type="component" value="Unassembled WGS sequence"/>
</dbReference>
<reference evidence="2 3" key="1">
    <citation type="submission" date="2020-08" db="EMBL/GenBank/DDBJ databases">
        <title>Sequencing the genomes of 1000 actinobacteria strains.</title>
        <authorList>
            <person name="Klenk H.-P."/>
        </authorList>
    </citation>
    <scope>NUCLEOTIDE SEQUENCE [LARGE SCALE GENOMIC DNA]</scope>
    <source>
        <strain evidence="2 3">DSM 43150</strain>
    </source>
</reference>
<keyword evidence="4" id="KW-1185">Reference proteome</keyword>
<name>A0A7W7MJ64_9ACTN</name>
<dbReference type="AlphaFoldDB" id="A0A7W7MJ64"/>
<dbReference type="GO" id="GO:0003824">
    <property type="term" value="F:catalytic activity"/>
    <property type="evidence" value="ECO:0007669"/>
    <property type="project" value="InterPro"/>
</dbReference>
<evidence type="ECO:0000313" key="2">
    <source>
        <dbReference type="EMBL" id="MBB4752312.1"/>
    </source>
</evidence>
<gene>
    <name evidence="1" type="ORF">Alo02nite_88950</name>
    <name evidence="2" type="ORF">BJ964_006473</name>
</gene>
<evidence type="ECO:0000313" key="3">
    <source>
        <dbReference type="Proteomes" id="UP000590511"/>
    </source>
</evidence>
<reference evidence="1 4" key="2">
    <citation type="submission" date="2021-01" db="EMBL/GenBank/DDBJ databases">
        <title>Whole genome shotgun sequence of Actinoplanes lobatus NBRC 12513.</title>
        <authorList>
            <person name="Komaki H."/>
            <person name="Tamura T."/>
        </authorList>
    </citation>
    <scope>NUCLEOTIDE SEQUENCE [LARGE SCALE GENOMIC DNA]</scope>
    <source>
        <strain evidence="1 4">NBRC 12513</strain>
    </source>
</reference>
<dbReference type="RefSeq" id="WP_188124197.1">
    <property type="nucleotide sequence ID" value="NZ_BOMP01000182.1"/>
</dbReference>
<evidence type="ECO:0000313" key="4">
    <source>
        <dbReference type="Proteomes" id="UP000631312"/>
    </source>
</evidence>
<protein>
    <submittedName>
        <fullName evidence="2">Uncharacterized protein</fullName>
    </submittedName>
</protein>
<sequence>MGFLANQYGELTSDRGAWSNVVIIVVAAMRGVPLSRLAADYGTPLHVPDEADLGECCAEYAAAYGPGGAAYRAKAGLADRRFGLSPVREEA</sequence>
<dbReference type="InterPro" id="IPR029066">
    <property type="entry name" value="PLP-binding_barrel"/>
</dbReference>
<dbReference type="EMBL" id="BOMP01000182">
    <property type="protein sequence ID" value="GIE45997.1"/>
    <property type="molecule type" value="Genomic_DNA"/>
</dbReference>
<comment type="caution">
    <text evidence="2">The sequence shown here is derived from an EMBL/GenBank/DDBJ whole genome shotgun (WGS) entry which is preliminary data.</text>
</comment>
<proteinExistence type="predicted"/>
<dbReference type="Proteomes" id="UP000590511">
    <property type="component" value="Unassembled WGS sequence"/>
</dbReference>
<evidence type="ECO:0000313" key="1">
    <source>
        <dbReference type="EMBL" id="GIE45997.1"/>
    </source>
</evidence>